<organism evidence="1">
    <name type="scientific">candidate division WOR-3 bacterium</name>
    <dbReference type="NCBI Taxonomy" id="2052148"/>
    <lineage>
        <taxon>Bacteria</taxon>
        <taxon>Bacteria division WOR-3</taxon>
    </lineage>
</organism>
<gene>
    <name evidence="1" type="ORF">ENW73_02765</name>
</gene>
<accession>A0A7C6EB06</accession>
<dbReference type="AlphaFoldDB" id="A0A7C6EB06"/>
<reference evidence="1" key="1">
    <citation type="journal article" date="2020" name="mSystems">
        <title>Genome- and Community-Level Interaction Insights into Carbon Utilization and Element Cycling Functions of Hydrothermarchaeota in Hydrothermal Sediment.</title>
        <authorList>
            <person name="Zhou Z."/>
            <person name="Liu Y."/>
            <person name="Xu W."/>
            <person name="Pan J."/>
            <person name="Luo Z.H."/>
            <person name="Li M."/>
        </authorList>
    </citation>
    <scope>NUCLEOTIDE SEQUENCE [LARGE SCALE GENOMIC DNA]</scope>
    <source>
        <strain evidence="1">SpSt-876</strain>
    </source>
</reference>
<sequence>MEPISADVIEKTLQRMDEMTASDVKALMDLMGKEQPYVLAYLLSVGGDSLNPDERELLIYLGTVIWQIMRQSSGLFSPDGSIRQISAETLDKFEEKNWKMLEYLQDEPEADFEDTVEKIFKNYPQPEVLRYVIESLMAESEEAEDYFIRDENIGIMAIYLKTIIDCFNE</sequence>
<protein>
    <recommendedName>
        <fullName evidence="2">DUF4375 domain-containing protein</fullName>
    </recommendedName>
</protein>
<dbReference type="EMBL" id="DTLI01000068">
    <property type="protein sequence ID" value="HHS51776.1"/>
    <property type="molecule type" value="Genomic_DNA"/>
</dbReference>
<comment type="caution">
    <text evidence="1">The sequence shown here is derived from an EMBL/GenBank/DDBJ whole genome shotgun (WGS) entry which is preliminary data.</text>
</comment>
<evidence type="ECO:0008006" key="2">
    <source>
        <dbReference type="Google" id="ProtNLM"/>
    </source>
</evidence>
<evidence type="ECO:0000313" key="1">
    <source>
        <dbReference type="EMBL" id="HHS51776.1"/>
    </source>
</evidence>
<name>A0A7C6EB06_UNCW3</name>
<proteinExistence type="predicted"/>